<reference evidence="1" key="1">
    <citation type="submission" date="2022-08" db="EMBL/GenBank/DDBJ databases">
        <authorList>
            <person name="Kallberg Y."/>
            <person name="Tangrot J."/>
            <person name="Rosling A."/>
        </authorList>
    </citation>
    <scope>NUCLEOTIDE SEQUENCE</scope>
    <source>
        <strain evidence="1">Wild A</strain>
    </source>
</reference>
<dbReference type="EMBL" id="CAMKVN010003847">
    <property type="protein sequence ID" value="CAI2185735.1"/>
    <property type="molecule type" value="Genomic_DNA"/>
</dbReference>
<protein>
    <submittedName>
        <fullName evidence="1">11887_t:CDS:1</fullName>
    </submittedName>
</protein>
<sequence>MAILLLELNIIKKTLYMNITLENLSGSEFYDGINVNSIWRNT</sequence>
<comment type="caution">
    <text evidence="1">The sequence shown here is derived from an EMBL/GenBank/DDBJ whole genome shotgun (WGS) entry which is preliminary data.</text>
</comment>
<gene>
    <name evidence="1" type="ORF">FWILDA_LOCUS12226</name>
</gene>
<organism evidence="1 2">
    <name type="scientific">Funneliformis geosporum</name>
    <dbReference type="NCBI Taxonomy" id="1117311"/>
    <lineage>
        <taxon>Eukaryota</taxon>
        <taxon>Fungi</taxon>
        <taxon>Fungi incertae sedis</taxon>
        <taxon>Mucoromycota</taxon>
        <taxon>Glomeromycotina</taxon>
        <taxon>Glomeromycetes</taxon>
        <taxon>Glomerales</taxon>
        <taxon>Glomeraceae</taxon>
        <taxon>Funneliformis</taxon>
    </lineage>
</organism>
<dbReference type="Proteomes" id="UP001153678">
    <property type="component" value="Unassembled WGS sequence"/>
</dbReference>
<accession>A0A9W4SY79</accession>
<feature type="non-terminal residue" evidence="1">
    <location>
        <position position="42"/>
    </location>
</feature>
<proteinExistence type="predicted"/>
<dbReference type="AlphaFoldDB" id="A0A9W4SY79"/>
<name>A0A9W4SY79_9GLOM</name>
<keyword evidence="2" id="KW-1185">Reference proteome</keyword>
<evidence type="ECO:0000313" key="1">
    <source>
        <dbReference type="EMBL" id="CAI2185735.1"/>
    </source>
</evidence>
<evidence type="ECO:0000313" key="2">
    <source>
        <dbReference type="Proteomes" id="UP001153678"/>
    </source>
</evidence>